<reference evidence="1" key="1">
    <citation type="submission" date="2014-09" db="EMBL/GenBank/DDBJ databases">
        <authorList>
            <person name="Magalhaes I.L.F."/>
            <person name="Oliveira U."/>
            <person name="Santos F.R."/>
            <person name="Vidigal T.H.D.A."/>
            <person name="Brescovit A.D."/>
            <person name="Santos A.J."/>
        </authorList>
    </citation>
    <scope>NUCLEOTIDE SEQUENCE</scope>
    <source>
        <tissue evidence="1">Shoot tissue taken approximately 20 cm above the soil surface</tissue>
    </source>
</reference>
<dbReference type="AlphaFoldDB" id="A0A0A9F0X1"/>
<name>A0A0A9F0X1_ARUDO</name>
<protein>
    <submittedName>
        <fullName evidence="1">Uncharacterized protein</fullName>
    </submittedName>
</protein>
<evidence type="ECO:0000313" key="1">
    <source>
        <dbReference type="EMBL" id="JAE06630.1"/>
    </source>
</evidence>
<organism evidence="1">
    <name type="scientific">Arundo donax</name>
    <name type="common">Giant reed</name>
    <name type="synonym">Donax arundinaceus</name>
    <dbReference type="NCBI Taxonomy" id="35708"/>
    <lineage>
        <taxon>Eukaryota</taxon>
        <taxon>Viridiplantae</taxon>
        <taxon>Streptophyta</taxon>
        <taxon>Embryophyta</taxon>
        <taxon>Tracheophyta</taxon>
        <taxon>Spermatophyta</taxon>
        <taxon>Magnoliopsida</taxon>
        <taxon>Liliopsida</taxon>
        <taxon>Poales</taxon>
        <taxon>Poaceae</taxon>
        <taxon>PACMAD clade</taxon>
        <taxon>Arundinoideae</taxon>
        <taxon>Arundineae</taxon>
        <taxon>Arundo</taxon>
    </lineage>
</organism>
<dbReference type="EMBL" id="GBRH01191266">
    <property type="protein sequence ID" value="JAE06630.1"/>
    <property type="molecule type" value="Transcribed_RNA"/>
</dbReference>
<accession>A0A0A9F0X1</accession>
<sequence length="23" mass="2632">MRSDFVIHQNLSVKLSSPLFLVT</sequence>
<reference evidence="1" key="2">
    <citation type="journal article" date="2015" name="Data Brief">
        <title>Shoot transcriptome of the giant reed, Arundo donax.</title>
        <authorList>
            <person name="Barrero R.A."/>
            <person name="Guerrero F.D."/>
            <person name="Moolhuijzen P."/>
            <person name="Goolsby J.A."/>
            <person name="Tidwell J."/>
            <person name="Bellgard S.E."/>
            <person name="Bellgard M.I."/>
        </authorList>
    </citation>
    <scope>NUCLEOTIDE SEQUENCE</scope>
    <source>
        <tissue evidence="1">Shoot tissue taken approximately 20 cm above the soil surface</tissue>
    </source>
</reference>
<proteinExistence type="predicted"/>